<evidence type="ECO:0000259" key="2">
    <source>
        <dbReference type="Pfam" id="PF17761"/>
    </source>
</evidence>
<sequence length="376" mass="43044">MNFASLVAAIRQAHDHCAAQANRAVNVSLTLRNWVIGWYIREYEQNGADRARYGANLFEKLSERLRQNASIEYHPRELRRCREFYTAYPQIGGTLSPTFNHMLPAATWKSLISESAAKDAVSIRGTLSPELRLPTDRLVNSLSFSHFAELIAIDDPLKRTFYEIESIRGNWSVRVLKRQIATLYFERSGLSRKPEKLAAMVKAGAEQAEPKLAIRDPYIFEFLGLKAQDAVEESDLEAALVTHLREFLLELGNGFCLEAQQKSIVIGNTRGFVDLVFYHRVLKCHVLVDLKVDDLRHEHIGQLNTYVTWYRKHMMADGDNPPVGLLLCTQKDHALVEYALAAIDNRLFVSKYQLELPSKEDLRRFLEEKRREVGDP</sequence>
<dbReference type="Proteomes" id="UP000178606">
    <property type="component" value="Unassembled WGS sequence"/>
</dbReference>
<feature type="domain" description="YhcG N-terminal" evidence="2">
    <location>
        <begin position="11"/>
        <end position="90"/>
    </location>
</feature>
<reference evidence="3 4" key="1">
    <citation type="journal article" date="2016" name="Nat. Commun.">
        <title>Thousands of microbial genomes shed light on interconnected biogeochemical processes in an aquifer system.</title>
        <authorList>
            <person name="Anantharaman K."/>
            <person name="Brown C.T."/>
            <person name="Hug L.A."/>
            <person name="Sharon I."/>
            <person name="Castelle C.J."/>
            <person name="Probst A.J."/>
            <person name="Thomas B.C."/>
            <person name="Singh A."/>
            <person name="Wilkins M.J."/>
            <person name="Karaoz U."/>
            <person name="Brodie E.L."/>
            <person name="Williams K.H."/>
            <person name="Hubbard S.S."/>
            <person name="Banfield J.F."/>
        </authorList>
    </citation>
    <scope>NUCLEOTIDE SEQUENCE [LARGE SCALE GENOMIC DNA]</scope>
    <source>
        <strain evidence="4">RIFCSPLOWO2_12_FULL_64_10</strain>
    </source>
</reference>
<evidence type="ECO:0000259" key="1">
    <source>
        <dbReference type="Pfam" id="PF06250"/>
    </source>
</evidence>
<dbReference type="Gene3D" id="3.40.1350.10">
    <property type="match status" value="1"/>
</dbReference>
<comment type="caution">
    <text evidence="3">The sequence shown here is derived from an EMBL/GenBank/DDBJ whole genome shotgun (WGS) entry which is preliminary data.</text>
</comment>
<dbReference type="InterPro" id="IPR011856">
    <property type="entry name" value="tRNA_endonuc-like_dom_sf"/>
</dbReference>
<name>A0A1F6D3J6_HANXR</name>
<accession>A0A1F6D3J6</accession>
<evidence type="ECO:0000313" key="4">
    <source>
        <dbReference type="Proteomes" id="UP000178606"/>
    </source>
</evidence>
<dbReference type="PANTHER" id="PTHR30547">
    <property type="entry name" value="UNCHARACTERIZED PROTEIN YHCG-RELATED"/>
    <property type="match status" value="1"/>
</dbReference>
<feature type="domain" description="YhcG N-terminal" evidence="2">
    <location>
        <begin position="137"/>
        <end position="187"/>
    </location>
</feature>
<feature type="domain" description="YhcG PDDEXK nuclease" evidence="1">
    <location>
        <begin position="213"/>
        <end position="363"/>
    </location>
</feature>
<gene>
    <name evidence="3" type="ORF">A3F84_20645</name>
</gene>
<protein>
    <submittedName>
        <fullName evidence="3">Cytoplasmic protein</fullName>
    </submittedName>
</protein>
<dbReference type="Pfam" id="PF06250">
    <property type="entry name" value="YhcG_C"/>
    <property type="match status" value="1"/>
</dbReference>
<dbReference type="Pfam" id="PF17761">
    <property type="entry name" value="DUF1016_N"/>
    <property type="match status" value="2"/>
</dbReference>
<evidence type="ECO:0000313" key="3">
    <source>
        <dbReference type="EMBL" id="OGG55592.1"/>
    </source>
</evidence>
<proteinExistence type="predicted"/>
<dbReference type="PANTHER" id="PTHR30547:SF5">
    <property type="entry name" value="NUCLEASE YHCG-RELATED"/>
    <property type="match status" value="1"/>
</dbReference>
<dbReference type="EMBL" id="MFKF01000069">
    <property type="protein sequence ID" value="OGG55592.1"/>
    <property type="molecule type" value="Genomic_DNA"/>
</dbReference>
<dbReference type="GO" id="GO:0003676">
    <property type="term" value="F:nucleic acid binding"/>
    <property type="evidence" value="ECO:0007669"/>
    <property type="project" value="InterPro"/>
</dbReference>
<dbReference type="InterPro" id="IPR041527">
    <property type="entry name" value="YhcG_N"/>
</dbReference>
<dbReference type="AlphaFoldDB" id="A0A1F6D3J6"/>
<dbReference type="InterPro" id="IPR053148">
    <property type="entry name" value="PD-DEXK-like_domain"/>
</dbReference>
<dbReference type="InterPro" id="IPR009362">
    <property type="entry name" value="YhcG_C"/>
</dbReference>
<organism evidence="3 4">
    <name type="scientific">Handelsmanbacteria sp. (strain RIFCSPLOWO2_12_FULL_64_10)</name>
    <dbReference type="NCBI Taxonomy" id="1817868"/>
    <lineage>
        <taxon>Bacteria</taxon>
        <taxon>Candidatus Handelsmaniibacteriota</taxon>
    </lineage>
</organism>